<evidence type="ECO:0000313" key="1">
    <source>
        <dbReference type="EMBL" id="MDG3494432.1"/>
    </source>
</evidence>
<protein>
    <submittedName>
        <fullName evidence="1">Polymorphic toxin-type HINT domain-containing protein</fullName>
    </submittedName>
</protein>
<dbReference type="RefSeq" id="WP_009626508.1">
    <property type="nucleotide sequence ID" value="NZ_VBTY01000047.1"/>
</dbReference>
<dbReference type="Gene3D" id="2.170.16.10">
    <property type="entry name" value="Hedgehog/Intein (Hint) domain"/>
    <property type="match status" value="1"/>
</dbReference>
<dbReference type="SUPFAM" id="SSF51294">
    <property type="entry name" value="Hedgehog/intein (Hint) domain"/>
    <property type="match status" value="1"/>
</dbReference>
<dbReference type="Proteomes" id="UP001152872">
    <property type="component" value="Unassembled WGS sequence"/>
</dbReference>
<sequence length="200" mass="22525">MCFSFSSTLGSLYLFYSAFFSFFSLNSSIYIDGEIISTTGEHPFWTPDLGWVEAKDLHIGSLLQTEDGRIIDVDGVDKREGNFIVYNFKVEGFHTYFVSDLGILVHNADCTSIAKEFRSYFKRKGETGEIITIKPAHNAPFLPEPQAGFPDDIPWGHHDVFVKDGMVYDPMGLGTRTPMPYDEWLSHYGNDVIVTSGPSR</sequence>
<dbReference type="EMBL" id="VBTY01000047">
    <property type="protein sequence ID" value="MDG3494432.1"/>
    <property type="molecule type" value="Genomic_DNA"/>
</dbReference>
<proteinExistence type="predicted"/>
<dbReference type="PROSITE" id="PS50818">
    <property type="entry name" value="INTEIN_C_TER"/>
    <property type="match status" value="1"/>
</dbReference>
<dbReference type="CDD" id="cd00081">
    <property type="entry name" value="Hint"/>
    <property type="match status" value="1"/>
</dbReference>
<keyword evidence="2" id="KW-1185">Reference proteome</keyword>
<dbReference type="InterPro" id="IPR036844">
    <property type="entry name" value="Hint_dom_sf"/>
</dbReference>
<evidence type="ECO:0000313" key="2">
    <source>
        <dbReference type="Proteomes" id="UP001152872"/>
    </source>
</evidence>
<gene>
    <name evidence="1" type="ORF">FEV09_07655</name>
</gene>
<dbReference type="Pfam" id="PF07591">
    <property type="entry name" value="PT-HINT"/>
    <property type="match status" value="1"/>
</dbReference>
<comment type="caution">
    <text evidence="1">The sequence shown here is derived from an EMBL/GenBank/DDBJ whole genome shotgun (WGS) entry which is preliminary data.</text>
</comment>
<reference evidence="1" key="1">
    <citation type="submission" date="2019-05" db="EMBL/GenBank/DDBJ databases">
        <title>Whole genome sequencing of Pseudanabaena catenata USMAC16.</title>
        <authorList>
            <person name="Khan Z."/>
            <person name="Omar W.M."/>
            <person name="Convey P."/>
            <person name="Merican F."/>
            <person name="Najimudin N."/>
        </authorList>
    </citation>
    <scope>NUCLEOTIDE SEQUENCE</scope>
    <source>
        <strain evidence="1">USMAC16</strain>
    </source>
</reference>
<dbReference type="AlphaFoldDB" id="A0A9X4M6J8"/>
<organism evidence="1 2">
    <name type="scientific">Pseudanabaena catenata USMAC16</name>
    <dbReference type="NCBI Taxonomy" id="1855837"/>
    <lineage>
        <taxon>Bacteria</taxon>
        <taxon>Bacillati</taxon>
        <taxon>Cyanobacteriota</taxon>
        <taxon>Cyanophyceae</taxon>
        <taxon>Pseudanabaenales</taxon>
        <taxon>Pseudanabaenaceae</taxon>
        <taxon>Pseudanabaena</taxon>
    </lineage>
</organism>
<name>A0A9X4M6J8_9CYAN</name>
<accession>A0A9X4M6J8</accession>
<dbReference type="InterPro" id="IPR030934">
    <property type="entry name" value="Intein_C"/>
</dbReference>